<keyword evidence="4" id="KW-1185">Reference proteome</keyword>
<proteinExistence type="predicted"/>
<name>A0A670KDI8_PODMU</name>
<feature type="region of interest" description="Disordered" evidence="1">
    <location>
        <begin position="46"/>
        <end position="70"/>
    </location>
</feature>
<reference evidence="3" key="2">
    <citation type="submission" date="2025-09" db="UniProtKB">
        <authorList>
            <consortium name="Ensembl"/>
        </authorList>
    </citation>
    <scope>IDENTIFICATION</scope>
</reference>
<dbReference type="Proteomes" id="UP000472272">
    <property type="component" value="Unplaced"/>
</dbReference>
<dbReference type="Ensembl" id="ENSPMRT00000035741.1">
    <property type="protein sequence ID" value="ENSPMRP00000033689.1"/>
    <property type="gene ID" value="ENSPMRG00000021846.1"/>
</dbReference>
<evidence type="ECO:0000313" key="3">
    <source>
        <dbReference type="Ensembl" id="ENSPMRP00000033689.1"/>
    </source>
</evidence>
<dbReference type="CDD" id="cd01650">
    <property type="entry name" value="RT_nLTR_like"/>
    <property type="match status" value="1"/>
</dbReference>
<dbReference type="PANTHER" id="PTHR47510:SF3">
    <property type="entry name" value="ENDO_EXONUCLEASE_PHOSPHATASE DOMAIN-CONTAINING PROTEIN"/>
    <property type="match status" value="1"/>
</dbReference>
<feature type="domain" description="Reverse transcriptase" evidence="2">
    <location>
        <begin position="541"/>
        <end position="807"/>
    </location>
</feature>
<dbReference type="GO" id="GO:0008168">
    <property type="term" value="F:methyltransferase activity"/>
    <property type="evidence" value="ECO:0007669"/>
    <property type="project" value="InterPro"/>
</dbReference>
<dbReference type="SUPFAM" id="SSF56672">
    <property type="entry name" value="DNA/RNA polymerases"/>
    <property type="match status" value="1"/>
</dbReference>
<evidence type="ECO:0000313" key="4">
    <source>
        <dbReference type="Proteomes" id="UP000472272"/>
    </source>
</evidence>
<dbReference type="PROSITE" id="PS50878">
    <property type="entry name" value="RT_POL"/>
    <property type="match status" value="1"/>
</dbReference>
<dbReference type="GO" id="GO:0016706">
    <property type="term" value="F:2-oxoglutarate-dependent dioxygenase activity"/>
    <property type="evidence" value="ECO:0007669"/>
    <property type="project" value="InterPro"/>
</dbReference>
<dbReference type="InterPro" id="IPR036691">
    <property type="entry name" value="Endo/exonu/phosph_ase_sf"/>
</dbReference>
<dbReference type="Gene3D" id="3.60.10.10">
    <property type="entry name" value="Endonuclease/exonuclease/phosphatase"/>
    <property type="match status" value="1"/>
</dbReference>
<organism evidence="3 4">
    <name type="scientific">Podarcis muralis</name>
    <name type="common">Wall lizard</name>
    <name type="synonym">Lacerta muralis</name>
    <dbReference type="NCBI Taxonomy" id="64176"/>
    <lineage>
        <taxon>Eukaryota</taxon>
        <taxon>Metazoa</taxon>
        <taxon>Chordata</taxon>
        <taxon>Craniata</taxon>
        <taxon>Vertebrata</taxon>
        <taxon>Euteleostomi</taxon>
        <taxon>Lepidosauria</taxon>
        <taxon>Squamata</taxon>
        <taxon>Bifurcata</taxon>
        <taxon>Unidentata</taxon>
        <taxon>Episquamata</taxon>
        <taxon>Laterata</taxon>
        <taxon>Lacertibaenia</taxon>
        <taxon>Lacertidae</taxon>
        <taxon>Podarcis</taxon>
    </lineage>
</organism>
<dbReference type="AlphaFoldDB" id="A0A670KDI8"/>
<dbReference type="Pfam" id="PF00078">
    <property type="entry name" value="RVT_1"/>
    <property type="match status" value="1"/>
</dbReference>
<evidence type="ECO:0000256" key="1">
    <source>
        <dbReference type="SAM" id="MobiDB-lite"/>
    </source>
</evidence>
<dbReference type="OMA" id="HINSCVG"/>
<feature type="compositionally biased region" description="Basic residues" evidence="1">
    <location>
        <begin position="58"/>
        <end position="70"/>
    </location>
</feature>
<dbReference type="InterPro" id="IPR000477">
    <property type="entry name" value="RT_dom"/>
</dbReference>
<sequence>MSGRARKIYSRQIYSRQELLKVGLQCEQAVRADYFRPDNVPVGVARPPGSPWITMPPGRRRRRRRDRRQRRGCRAGVLVRLQRSPSKPPLPSIFLANVRSLANKMDELRLQAAKNSLVKDCCVLFVIETWLQPSIPDTAIQLEGCAVHRHDRGMDFGKTKGGGLCVYVNKCWSNNSKIVGSHCSPDLEYVAVKCRPAYLPREFTAVMLTGVYVPPDANANLALGCLQSLISSQQDKYPEAVHIIAGDFNHVELKTVLPTLYQHVKCPTRGDKTLDKVYSNVNHGYRALQLPHLGQSDHMSLFLVPAYIPLRKRAPTILKSVKIWPEGAIHQLQDCFERTNWDIFDRSDLEEHTAAVLCYINHCTDTVTVNKSIRFYPNQKPWMNGEVQCLLRERNRAFRSGEVQLYSVARANLKRGIRRAKLDYRQRIEDNLRSNNIRQMWQGIQHITNYKPNLGAVDGDPLLAEELNLFFARFEKEPPETPVLQPPAHRGPSFTVEEHEVRQVLRMVNPRKAAGPDGITGKVLKGCADQLARVFTKIFNKSLHQSIVPPCLKSSTIVPLPKKSTISSLNDYRPVALTPIIMKCFEKLVRRHIISCLPSTFDNYQFAYRANRSTEDAITTTLHAALSHLEQPGSNVRLLFVDFSSAFNTILPHRLVSKLETIGLSNSTCLWVLDFLSERSQRVRVGSHMSTALSLNTGSPQGCVLSPLLYALYTYDCTAIYSSNKIIKFADDTTVVGLISGGDESAYRDEVERLCVWCGENNLALNTAKTKELVVDYRKKKADIQPLYINGERVERVAEFRFLGVTIDQGMTWSANTTALVKKAQQRIYFLRLLKKNNLSERLLVSFYRGSIESILTYCICAWFSSCTARERKVLQKVITTAQRIIGHPLPPLEELYGSRCLRKANNILQDPSHPGYSLFALLPSGRRYRNIKSKTNRLKNSFYPRAVAFLNAVTR</sequence>
<dbReference type="InterPro" id="IPR043502">
    <property type="entry name" value="DNA/RNA_pol_sf"/>
</dbReference>
<dbReference type="SUPFAM" id="SSF56219">
    <property type="entry name" value="DNase I-like"/>
    <property type="match status" value="1"/>
</dbReference>
<dbReference type="InterPro" id="IPR015095">
    <property type="entry name" value="AlkB_hom8_N"/>
</dbReference>
<reference evidence="3" key="1">
    <citation type="submission" date="2025-08" db="UniProtKB">
        <authorList>
            <consortium name="Ensembl"/>
        </authorList>
    </citation>
    <scope>IDENTIFICATION</scope>
</reference>
<protein>
    <recommendedName>
        <fullName evidence="2">Reverse transcriptase domain-containing protein</fullName>
    </recommendedName>
</protein>
<evidence type="ECO:0000259" key="2">
    <source>
        <dbReference type="PROSITE" id="PS50878"/>
    </source>
</evidence>
<dbReference type="GeneTree" id="ENSGT01120000271821"/>
<accession>A0A670KDI8</accession>
<dbReference type="Pfam" id="PF09004">
    <property type="entry name" value="ALKBH8_N"/>
    <property type="match status" value="1"/>
</dbReference>
<dbReference type="PANTHER" id="PTHR47510">
    <property type="entry name" value="REVERSE TRANSCRIPTASE DOMAIN-CONTAINING PROTEIN"/>
    <property type="match status" value="1"/>
</dbReference>